<dbReference type="GO" id="GO:0009055">
    <property type="term" value="F:electron transfer activity"/>
    <property type="evidence" value="ECO:0007669"/>
    <property type="project" value="InterPro"/>
</dbReference>
<evidence type="ECO:0000259" key="6">
    <source>
        <dbReference type="PROSITE" id="PS51007"/>
    </source>
</evidence>
<dbReference type="InterPro" id="IPR009056">
    <property type="entry name" value="Cyt_c-like_dom"/>
</dbReference>
<keyword evidence="1 4" id="KW-0349">Heme</keyword>
<dbReference type="SUPFAM" id="SSF46626">
    <property type="entry name" value="Cytochrome c"/>
    <property type="match status" value="1"/>
</dbReference>
<evidence type="ECO:0000256" key="5">
    <source>
        <dbReference type="SAM" id="SignalP"/>
    </source>
</evidence>
<organism evidence="7 8">
    <name type="scientific">Methyloprofundus sedimenti</name>
    <dbReference type="NCBI Taxonomy" id="1420851"/>
    <lineage>
        <taxon>Bacteria</taxon>
        <taxon>Pseudomonadati</taxon>
        <taxon>Pseudomonadota</taxon>
        <taxon>Gammaproteobacteria</taxon>
        <taxon>Methylococcales</taxon>
        <taxon>Methylococcaceae</taxon>
        <taxon>Methyloprofundus</taxon>
    </lineage>
</organism>
<evidence type="ECO:0000256" key="4">
    <source>
        <dbReference type="PROSITE-ProRule" id="PRU00433"/>
    </source>
</evidence>
<dbReference type="STRING" id="1420851.AU255_02955"/>
<dbReference type="InterPro" id="IPR036909">
    <property type="entry name" value="Cyt_c-like_dom_sf"/>
</dbReference>
<dbReference type="EMBL" id="LPUF01000001">
    <property type="protein sequence ID" value="OQK16877.1"/>
    <property type="molecule type" value="Genomic_DNA"/>
</dbReference>
<feature type="signal peptide" evidence="5">
    <location>
        <begin position="1"/>
        <end position="25"/>
    </location>
</feature>
<reference evidence="7 8" key="1">
    <citation type="submission" date="2015-12" db="EMBL/GenBank/DDBJ databases">
        <authorList>
            <person name="Shamseldin A."/>
            <person name="Moawad H."/>
            <person name="Abd El-Rahim W.M."/>
            <person name="Sadowsky M.J."/>
        </authorList>
    </citation>
    <scope>NUCLEOTIDE SEQUENCE [LARGE SCALE GENOMIC DNA]</scope>
    <source>
        <strain evidence="7 8">WF1</strain>
    </source>
</reference>
<dbReference type="OrthoDB" id="9809720at2"/>
<feature type="domain" description="Cytochrome c" evidence="6">
    <location>
        <begin position="190"/>
        <end position="276"/>
    </location>
</feature>
<evidence type="ECO:0000313" key="7">
    <source>
        <dbReference type="EMBL" id="OQK16877.1"/>
    </source>
</evidence>
<dbReference type="PROSITE" id="PS51007">
    <property type="entry name" value="CYTC"/>
    <property type="match status" value="1"/>
</dbReference>
<keyword evidence="2 4" id="KW-0479">Metal-binding</keyword>
<keyword evidence="5" id="KW-0732">Signal</keyword>
<dbReference type="GO" id="GO:0046872">
    <property type="term" value="F:metal ion binding"/>
    <property type="evidence" value="ECO:0007669"/>
    <property type="project" value="UniProtKB-KW"/>
</dbReference>
<name>A0A1V8M5P9_9GAMM</name>
<dbReference type="GO" id="GO:0020037">
    <property type="term" value="F:heme binding"/>
    <property type="evidence" value="ECO:0007669"/>
    <property type="project" value="InterPro"/>
</dbReference>
<evidence type="ECO:0000256" key="3">
    <source>
        <dbReference type="ARBA" id="ARBA00023004"/>
    </source>
</evidence>
<dbReference type="Gene3D" id="1.10.760.10">
    <property type="entry name" value="Cytochrome c-like domain"/>
    <property type="match status" value="1"/>
</dbReference>
<evidence type="ECO:0000256" key="1">
    <source>
        <dbReference type="ARBA" id="ARBA00022617"/>
    </source>
</evidence>
<evidence type="ECO:0000256" key="2">
    <source>
        <dbReference type="ARBA" id="ARBA00022723"/>
    </source>
</evidence>
<gene>
    <name evidence="7" type="ORF">AU255_02955</name>
</gene>
<dbReference type="Proteomes" id="UP000191980">
    <property type="component" value="Unassembled WGS sequence"/>
</dbReference>
<dbReference type="AlphaFoldDB" id="A0A1V8M5P9"/>
<dbReference type="RefSeq" id="WP_080521495.1">
    <property type="nucleotide sequence ID" value="NZ_LPUF01000001.1"/>
</dbReference>
<evidence type="ECO:0000313" key="8">
    <source>
        <dbReference type="Proteomes" id="UP000191980"/>
    </source>
</evidence>
<protein>
    <recommendedName>
        <fullName evidence="6">Cytochrome c domain-containing protein</fullName>
    </recommendedName>
</protein>
<accession>A0A1V8M5P9</accession>
<proteinExistence type="predicted"/>
<keyword evidence="3 4" id="KW-0408">Iron</keyword>
<comment type="caution">
    <text evidence="7">The sequence shown here is derived from an EMBL/GenBank/DDBJ whole genome shotgun (WGS) entry which is preliminary data.</text>
</comment>
<feature type="chain" id="PRO_5012099318" description="Cytochrome c domain-containing protein" evidence="5">
    <location>
        <begin position="26"/>
        <end position="296"/>
    </location>
</feature>
<sequence>MDIINYELQLSLLLILMLFFSSAHAEQASLSIRKDDLMVKTLTVKQFRQLQSDLTSLTVDNPTDSKVHVYQGILLKTLLTRFFGKDWQQFDALKFSSQDGYQPIIPIANVMAHTGMIAITEKGQQSLSHLPRINGETVNPAPFFLIWENINDAPARTDEWLSWPWQLTDIELTHFAREYPNSAPPATADEKVTQGFLAFRQHCMKCHAINGDGGEMAPELNYPVNVTEYWQPQWLARFIDDPQSVRANSKMIAFYRDVENRAALIETIIAYLKRMKNKKITAAPKAVMETKGSSSD</sequence>
<keyword evidence="8" id="KW-1185">Reference proteome</keyword>